<dbReference type="EMBL" id="JAESDN010000012">
    <property type="protein sequence ID" value="KAG7043345.1"/>
    <property type="molecule type" value="Genomic_DNA"/>
</dbReference>
<proteinExistence type="predicted"/>
<evidence type="ECO:0000313" key="1">
    <source>
        <dbReference type="EMBL" id="KAG7043345.1"/>
    </source>
</evidence>
<dbReference type="AlphaFoldDB" id="A0A9P7U7M6"/>
<dbReference type="Proteomes" id="UP000699042">
    <property type="component" value="Unassembled WGS sequence"/>
</dbReference>
<keyword evidence="2" id="KW-1185">Reference proteome</keyword>
<accession>A0A9P7U7M6</accession>
<evidence type="ECO:0000313" key="2">
    <source>
        <dbReference type="Proteomes" id="UP000699042"/>
    </source>
</evidence>
<feature type="non-terminal residue" evidence="1">
    <location>
        <position position="96"/>
    </location>
</feature>
<protein>
    <submittedName>
        <fullName evidence="1">Uncharacterized protein</fullName>
    </submittedName>
</protein>
<reference evidence="1" key="1">
    <citation type="submission" date="2021-05" db="EMBL/GenBank/DDBJ databases">
        <title>Comparative genomics of three Colletotrichum scovillei strains and genetic complementation revealed genes involved fungal growth and virulence on chili pepper.</title>
        <authorList>
            <person name="Hsieh D.-K."/>
            <person name="Chuang S.-C."/>
            <person name="Chen C.-Y."/>
            <person name="Chao Y.-T."/>
            <person name="Lu M.-Y.J."/>
            <person name="Lee M.-H."/>
            <person name="Shih M.-C."/>
        </authorList>
    </citation>
    <scope>NUCLEOTIDE SEQUENCE</scope>
    <source>
        <strain evidence="1">Coll-153</strain>
    </source>
</reference>
<name>A0A9P7U7M6_9PEZI</name>
<sequence length="96" mass="10586">MTKLRVNFGTNEKGIDDYRKTRPTRTTATNRLILLLRMGGGRTEEGNLMASNLTSVLTVEVALSLSLSAVAHCGGPARHSQTLTLWHRRASRVRPV</sequence>
<gene>
    <name evidence="1" type="ORF">JMJ77_003051</name>
</gene>
<organism evidence="1 2">
    <name type="scientific">Colletotrichum scovillei</name>
    <dbReference type="NCBI Taxonomy" id="1209932"/>
    <lineage>
        <taxon>Eukaryota</taxon>
        <taxon>Fungi</taxon>
        <taxon>Dikarya</taxon>
        <taxon>Ascomycota</taxon>
        <taxon>Pezizomycotina</taxon>
        <taxon>Sordariomycetes</taxon>
        <taxon>Hypocreomycetidae</taxon>
        <taxon>Glomerellales</taxon>
        <taxon>Glomerellaceae</taxon>
        <taxon>Colletotrichum</taxon>
        <taxon>Colletotrichum acutatum species complex</taxon>
    </lineage>
</organism>
<comment type="caution">
    <text evidence="1">The sequence shown here is derived from an EMBL/GenBank/DDBJ whole genome shotgun (WGS) entry which is preliminary data.</text>
</comment>